<name>A0A316TLD9_9ACTN</name>
<organism evidence="2 3">
    <name type="scientific">Nocardioides silvaticus</name>
    <dbReference type="NCBI Taxonomy" id="2201891"/>
    <lineage>
        <taxon>Bacteria</taxon>
        <taxon>Bacillati</taxon>
        <taxon>Actinomycetota</taxon>
        <taxon>Actinomycetes</taxon>
        <taxon>Propionibacteriales</taxon>
        <taxon>Nocardioidaceae</taxon>
        <taxon>Nocardioides</taxon>
    </lineage>
</organism>
<feature type="chain" id="PRO_5016343814" evidence="1">
    <location>
        <begin position="31"/>
        <end position="128"/>
    </location>
</feature>
<dbReference type="RefSeq" id="WP_109693816.1">
    <property type="nucleotide sequence ID" value="NZ_QGDD01000004.1"/>
</dbReference>
<comment type="caution">
    <text evidence="2">The sequence shown here is derived from an EMBL/GenBank/DDBJ whole genome shotgun (WGS) entry which is preliminary data.</text>
</comment>
<evidence type="ECO:0000313" key="3">
    <source>
        <dbReference type="Proteomes" id="UP000245507"/>
    </source>
</evidence>
<accession>A0A316TLD9</accession>
<feature type="signal peptide" evidence="1">
    <location>
        <begin position="1"/>
        <end position="30"/>
    </location>
</feature>
<sequence length="128" mass="13335">MSHRITAALAAGSLLAAPVALVATAPSAHADVERHGKCGPGVYDFSVDREGAGFEVSADVDGLKPGSRWKIVLRHDGTKIASVTRRADREGDIDVERYARGSAGADTFKMKVKRVGGTASCGASITVR</sequence>
<reference evidence="2 3" key="1">
    <citation type="submission" date="2018-05" db="EMBL/GenBank/DDBJ databases">
        <title>Nocardioides silvaticus genome.</title>
        <authorList>
            <person name="Li C."/>
            <person name="Wang G."/>
        </authorList>
    </citation>
    <scope>NUCLEOTIDE SEQUENCE [LARGE SCALE GENOMIC DNA]</scope>
    <source>
        <strain evidence="2 3">CCTCC AB 2018079</strain>
    </source>
</reference>
<evidence type="ECO:0000313" key="2">
    <source>
        <dbReference type="EMBL" id="PWN03014.1"/>
    </source>
</evidence>
<keyword evidence="1" id="KW-0732">Signal</keyword>
<dbReference type="Proteomes" id="UP000245507">
    <property type="component" value="Unassembled WGS sequence"/>
</dbReference>
<dbReference type="OrthoDB" id="3788529at2"/>
<gene>
    <name evidence="2" type="ORF">DJ010_11620</name>
</gene>
<keyword evidence="3" id="KW-1185">Reference proteome</keyword>
<protein>
    <submittedName>
        <fullName evidence="2">Uncharacterized protein</fullName>
    </submittedName>
</protein>
<dbReference type="AlphaFoldDB" id="A0A316TLD9"/>
<dbReference type="EMBL" id="QGDD01000004">
    <property type="protein sequence ID" value="PWN03014.1"/>
    <property type="molecule type" value="Genomic_DNA"/>
</dbReference>
<proteinExistence type="predicted"/>
<evidence type="ECO:0000256" key="1">
    <source>
        <dbReference type="SAM" id="SignalP"/>
    </source>
</evidence>